<keyword evidence="3" id="KW-1185">Reference proteome</keyword>
<dbReference type="EMBL" id="ML978144">
    <property type="protein sequence ID" value="KAF2092611.1"/>
    <property type="molecule type" value="Genomic_DNA"/>
</dbReference>
<dbReference type="AlphaFoldDB" id="A0A9P4I6C5"/>
<dbReference type="OrthoDB" id="4357141at2759"/>
<organism evidence="2 3">
    <name type="scientific">Rhizodiscina lignyota</name>
    <dbReference type="NCBI Taxonomy" id="1504668"/>
    <lineage>
        <taxon>Eukaryota</taxon>
        <taxon>Fungi</taxon>
        <taxon>Dikarya</taxon>
        <taxon>Ascomycota</taxon>
        <taxon>Pezizomycotina</taxon>
        <taxon>Dothideomycetes</taxon>
        <taxon>Pleosporomycetidae</taxon>
        <taxon>Aulographales</taxon>
        <taxon>Rhizodiscinaceae</taxon>
        <taxon>Rhizodiscina</taxon>
    </lineage>
</organism>
<evidence type="ECO:0000256" key="1">
    <source>
        <dbReference type="SAM" id="MobiDB-lite"/>
    </source>
</evidence>
<dbReference type="Proteomes" id="UP000799772">
    <property type="component" value="Unassembled WGS sequence"/>
</dbReference>
<gene>
    <name evidence="2" type="ORF">NA57DRAFT_28287</name>
</gene>
<feature type="region of interest" description="Disordered" evidence="1">
    <location>
        <begin position="1"/>
        <end position="29"/>
    </location>
</feature>
<proteinExistence type="predicted"/>
<accession>A0A9P4I6C5</accession>
<feature type="non-terminal residue" evidence="2">
    <location>
        <position position="65"/>
    </location>
</feature>
<protein>
    <submittedName>
        <fullName evidence="2">Uncharacterized protein</fullName>
    </submittedName>
</protein>
<feature type="non-terminal residue" evidence="2">
    <location>
        <position position="1"/>
    </location>
</feature>
<reference evidence="2" key="1">
    <citation type="journal article" date="2020" name="Stud. Mycol.">
        <title>101 Dothideomycetes genomes: a test case for predicting lifestyles and emergence of pathogens.</title>
        <authorList>
            <person name="Haridas S."/>
            <person name="Albert R."/>
            <person name="Binder M."/>
            <person name="Bloem J."/>
            <person name="Labutti K."/>
            <person name="Salamov A."/>
            <person name="Andreopoulos B."/>
            <person name="Baker S."/>
            <person name="Barry K."/>
            <person name="Bills G."/>
            <person name="Bluhm B."/>
            <person name="Cannon C."/>
            <person name="Castanera R."/>
            <person name="Culley D."/>
            <person name="Daum C."/>
            <person name="Ezra D."/>
            <person name="Gonzalez J."/>
            <person name="Henrissat B."/>
            <person name="Kuo A."/>
            <person name="Liang C."/>
            <person name="Lipzen A."/>
            <person name="Lutzoni F."/>
            <person name="Magnuson J."/>
            <person name="Mondo S."/>
            <person name="Nolan M."/>
            <person name="Ohm R."/>
            <person name="Pangilinan J."/>
            <person name="Park H.-J."/>
            <person name="Ramirez L."/>
            <person name="Alfaro M."/>
            <person name="Sun H."/>
            <person name="Tritt A."/>
            <person name="Yoshinaga Y."/>
            <person name="Zwiers L.-H."/>
            <person name="Turgeon B."/>
            <person name="Goodwin S."/>
            <person name="Spatafora J."/>
            <person name="Crous P."/>
            <person name="Grigoriev I."/>
        </authorList>
    </citation>
    <scope>NUCLEOTIDE SEQUENCE</scope>
    <source>
        <strain evidence="2">CBS 133067</strain>
    </source>
</reference>
<comment type="caution">
    <text evidence="2">The sequence shown here is derived from an EMBL/GenBank/DDBJ whole genome shotgun (WGS) entry which is preliminary data.</text>
</comment>
<sequence>PPPPPKLTIPKADKVKVPSCPQDEVPKTPATPVSVEALMSLQDFIIRKFAHALDNTSKQSLDRYL</sequence>
<evidence type="ECO:0000313" key="2">
    <source>
        <dbReference type="EMBL" id="KAF2092611.1"/>
    </source>
</evidence>
<evidence type="ECO:0000313" key="3">
    <source>
        <dbReference type="Proteomes" id="UP000799772"/>
    </source>
</evidence>
<name>A0A9P4I6C5_9PEZI</name>